<reference evidence="10 11" key="1">
    <citation type="submission" date="2020-05" db="EMBL/GenBank/DDBJ databases">
        <title>Genome sequencing of Spirosoma sp. TS118.</title>
        <authorList>
            <person name="Lee J.-H."/>
            <person name="Jeong S."/>
            <person name="Zhao L."/>
            <person name="Jung J.-H."/>
            <person name="Kim M.-K."/>
            <person name="Lim S."/>
        </authorList>
    </citation>
    <scope>NUCLEOTIDE SEQUENCE [LARGE SCALE GENOMIC DNA]</scope>
    <source>
        <strain evidence="10 11">TS118</strain>
    </source>
</reference>
<feature type="transmembrane region" description="Helical" evidence="7">
    <location>
        <begin position="810"/>
        <end position="840"/>
    </location>
</feature>
<evidence type="ECO:0000313" key="10">
    <source>
        <dbReference type="EMBL" id="QJW89676.1"/>
    </source>
</evidence>
<dbReference type="PANTHER" id="PTHR30572">
    <property type="entry name" value="MEMBRANE COMPONENT OF TRANSPORTER-RELATED"/>
    <property type="match status" value="1"/>
</dbReference>
<dbReference type="GO" id="GO:0022857">
    <property type="term" value="F:transmembrane transporter activity"/>
    <property type="evidence" value="ECO:0007669"/>
    <property type="project" value="TreeGrafter"/>
</dbReference>
<keyword evidence="5 7" id="KW-0472">Membrane</keyword>
<feature type="transmembrane region" description="Helical" evidence="7">
    <location>
        <begin position="480"/>
        <end position="501"/>
    </location>
</feature>
<keyword evidence="3 7" id="KW-0812">Transmembrane</keyword>
<evidence type="ECO:0000256" key="4">
    <source>
        <dbReference type="ARBA" id="ARBA00022989"/>
    </source>
</evidence>
<dbReference type="RefSeq" id="WP_171739515.1">
    <property type="nucleotide sequence ID" value="NZ_CP053435.1"/>
</dbReference>
<sequence length="897" mass="100691">MNPRPPTPPQLADRLLAWFCAPHLLETLQGDLHEEFAYQVERIGQRRARWRYWRDVLGFVRPYVLKRNETEYTQPFFLSPEMIRNYLKIALRNLTKHKVSTLINLAGLTLGVTACLVIYLITRFELSYDTFHPDRDRIYRIAGQSKFGKNDEFRPLGFIPRAAPKAIRAEVPGLETVATFHNIETDVIIPNGREEARTIERRTMGTDPAQIVITEPEYFSIFQYEWLAGNPRTALNEPYQVVLSEDRAHLYFGDIPPDQMLGRELIYRDSIRTHVTGIVKGWHQNTDFSFTDFISFATIRASRLKQEINLDEWNDVWSSSQAFVKLSRGTTPAQVNDRLAVFSQKHFGPNRGTGDFRFIPSLQPLSDLHFNTDYQDNYSRQAHLPTLYGLMGVAVFILLIAAINFINLATARSVHRAQEVGMRKVLGSSRTILLAQFMSETFILTTLAVGVALLITQPVLLAFQSFIPKGVALSVFNPQLLLFLLALTLMTALLSGLYPAWAMSAYQPALTLKGQTALVGNQKGYLRKGLIVFQFTISLVFIVATLMVGRQLNFIRNKDLGFSTDAIVLINTLHDDKSQVLAQKIRQLSGVDGVTMQWFAPMGENYMLTKLTYQGATEIETEVSAKVGDVNFIPLYHIRLVAGRNFLPSDTLSELVINQTYARTLGFKQPAEAIGKLLKFNGRSYPIVGVVADFHENSLHARIKPAFIAYLPNMSRNLGVKLATKGQQVSDATLTLDAIEAAWQEVYPNEKFEFSFLDDSIAKIYEKEQKTSLLVNTATAIAILISCMGLFGLATFAAEQRTKEIGIRKVLGASVTSIVALLSAEFVRLVLIAVVIASPIAWYAVNQWLQDFAYKVNLDWWVFVLAGALAVGIALLTVSVQSVKAALTNPARSLRTE</sequence>
<dbReference type="Pfam" id="PF12704">
    <property type="entry name" value="MacB_PCD"/>
    <property type="match status" value="2"/>
</dbReference>
<feature type="transmembrane region" description="Helical" evidence="7">
    <location>
        <begin position="387"/>
        <end position="411"/>
    </location>
</feature>
<feature type="domain" description="ABC3 transporter permease C-terminal" evidence="8">
    <location>
        <begin position="778"/>
        <end position="888"/>
    </location>
</feature>
<dbReference type="GO" id="GO:0005886">
    <property type="term" value="C:plasma membrane"/>
    <property type="evidence" value="ECO:0007669"/>
    <property type="project" value="UniProtKB-SubCell"/>
</dbReference>
<dbReference type="Pfam" id="PF02687">
    <property type="entry name" value="FtsX"/>
    <property type="match status" value="2"/>
</dbReference>
<proteinExistence type="inferred from homology"/>
<evidence type="ECO:0000256" key="7">
    <source>
        <dbReference type="SAM" id="Phobius"/>
    </source>
</evidence>
<evidence type="ECO:0000256" key="6">
    <source>
        <dbReference type="ARBA" id="ARBA00038076"/>
    </source>
</evidence>
<dbReference type="AlphaFoldDB" id="A0A6M5Y8I4"/>
<dbReference type="EMBL" id="CP053435">
    <property type="protein sequence ID" value="QJW89676.1"/>
    <property type="molecule type" value="Genomic_DNA"/>
</dbReference>
<evidence type="ECO:0000313" key="11">
    <source>
        <dbReference type="Proteomes" id="UP000502756"/>
    </source>
</evidence>
<accession>A0A6M5Y8I4</accession>
<feature type="transmembrane region" description="Helical" evidence="7">
    <location>
        <begin position="432"/>
        <end position="460"/>
    </location>
</feature>
<feature type="domain" description="MacB-like periplasmic core" evidence="9">
    <location>
        <begin position="536"/>
        <end position="715"/>
    </location>
</feature>
<keyword evidence="4 7" id="KW-1133">Transmembrane helix</keyword>
<evidence type="ECO:0000256" key="3">
    <source>
        <dbReference type="ARBA" id="ARBA00022692"/>
    </source>
</evidence>
<evidence type="ECO:0000256" key="2">
    <source>
        <dbReference type="ARBA" id="ARBA00022475"/>
    </source>
</evidence>
<keyword evidence="11" id="KW-1185">Reference proteome</keyword>
<evidence type="ECO:0000259" key="8">
    <source>
        <dbReference type="Pfam" id="PF02687"/>
    </source>
</evidence>
<dbReference type="NCBIfam" id="NF038404">
    <property type="entry name" value="perm_prefix_2"/>
    <property type="match status" value="1"/>
</dbReference>
<dbReference type="KEGG" id="stae:HNV11_09920"/>
<dbReference type="Proteomes" id="UP000502756">
    <property type="component" value="Chromosome"/>
</dbReference>
<feature type="transmembrane region" description="Helical" evidence="7">
    <location>
        <begin position="102"/>
        <end position="121"/>
    </location>
</feature>
<organism evidence="10 11">
    <name type="scientific">Spirosoma taeanense</name>
    <dbReference type="NCBI Taxonomy" id="2735870"/>
    <lineage>
        <taxon>Bacteria</taxon>
        <taxon>Pseudomonadati</taxon>
        <taxon>Bacteroidota</taxon>
        <taxon>Cytophagia</taxon>
        <taxon>Cytophagales</taxon>
        <taxon>Cytophagaceae</taxon>
        <taxon>Spirosoma</taxon>
    </lineage>
</organism>
<evidence type="ECO:0000256" key="1">
    <source>
        <dbReference type="ARBA" id="ARBA00004651"/>
    </source>
</evidence>
<feature type="domain" description="ABC3 transporter permease C-terminal" evidence="8">
    <location>
        <begin position="393"/>
        <end position="507"/>
    </location>
</feature>
<dbReference type="InterPro" id="IPR047699">
    <property type="entry name" value="Permease_put_prefix"/>
</dbReference>
<comment type="similarity">
    <text evidence="6">Belongs to the ABC-4 integral membrane protein family.</text>
</comment>
<evidence type="ECO:0000256" key="5">
    <source>
        <dbReference type="ARBA" id="ARBA00023136"/>
    </source>
</evidence>
<comment type="subcellular location">
    <subcellularLocation>
        <location evidence="1">Cell membrane</location>
        <topology evidence="1">Multi-pass membrane protein</topology>
    </subcellularLocation>
</comment>
<name>A0A6M5Y8I4_9BACT</name>
<feature type="domain" description="MacB-like periplasmic core" evidence="9">
    <location>
        <begin position="101"/>
        <end position="339"/>
    </location>
</feature>
<keyword evidence="2" id="KW-1003">Cell membrane</keyword>
<gene>
    <name evidence="10" type="ORF">HNV11_09920</name>
</gene>
<protein>
    <submittedName>
        <fullName evidence="10">FtsX-like permease family protein</fullName>
    </submittedName>
</protein>
<evidence type="ECO:0000259" key="9">
    <source>
        <dbReference type="Pfam" id="PF12704"/>
    </source>
</evidence>
<dbReference type="InterPro" id="IPR003838">
    <property type="entry name" value="ABC3_permease_C"/>
</dbReference>
<dbReference type="PANTHER" id="PTHR30572:SF4">
    <property type="entry name" value="ABC TRANSPORTER PERMEASE YTRF"/>
    <property type="match status" value="1"/>
</dbReference>
<feature type="transmembrane region" description="Helical" evidence="7">
    <location>
        <begin position="860"/>
        <end position="880"/>
    </location>
</feature>
<dbReference type="InterPro" id="IPR050250">
    <property type="entry name" value="Macrolide_Exporter_MacB"/>
</dbReference>
<dbReference type="InterPro" id="IPR025857">
    <property type="entry name" value="MacB_PCD"/>
</dbReference>
<feature type="transmembrane region" description="Helical" evidence="7">
    <location>
        <begin position="773"/>
        <end position="798"/>
    </location>
</feature>
<feature type="transmembrane region" description="Helical" evidence="7">
    <location>
        <begin position="530"/>
        <end position="549"/>
    </location>
</feature>